<dbReference type="EMBL" id="DWZI01000005">
    <property type="protein sequence ID" value="HJA84855.1"/>
    <property type="molecule type" value="Genomic_DNA"/>
</dbReference>
<proteinExistence type="predicted"/>
<evidence type="ECO:0000256" key="1">
    <source>
        <dbReference type="ARBA" id="ARBA00022649"/>
    </source>
</evidence>
<dbReference type="InterPro" id="IPR007712">
    <property type="entry name" value="RelE/ParE_toxin"/>
</dbReference>
<protein>
    <submittedName>
        <fullName evidence="2">Type II toxin-antitoxin system RelE/ParE family toxin</fullName>
    </submittedName>
</protein>
<keyword evidence="1" id="KW-1277">Toxin-antitoxin system</keyword>
<accession>A0A9D2HTV6</accession>
<evidence type="ECO:0000313" key="2">
    <source>
        <dbReference type="EMBL" id="HJA84855.1"/>
    </source>
</evidence>
<reference evidence="2" key="1">
    <citation type="journal article" date="2021" name="PeerJ">
        <title>Extensive microbial diversity within the chicken gut microbiome revealed by metagenomics and culture.</title>
        <authorList>
            <person name="Gilroy R."/>
            <person name="Ravi A."/>
            <person name="Getino M."/>
            <person name="Pursley I."/>
            <person name="Horton D.L."/>
            <person name="Alikhan N.F."/>
            <person name="Baker D."/>
            <person name="Gharbi K."/>
            <person name="Hall N."/>
            <person name="Watson M."/>
            <person name="Adriaenssens E.M."/>
            <person name="Foster-Nyarko E."/>
            <person name="Jarju S."/>
            <person name="Secka A."/>
            <person name="Antonio M."/>
            <person name="Oren A."/>
            <person name="Chaudhuri R.R."/>
            <person name="La Ragione R."/>
            <person name="Hildebrand F."/>
            <person name="Pallen M.J."/>
        </authorList>
    </citation>
    <scope>NUCLEOTIDE SEQUENCE</scope>
    <source>
        <strain evidence="2">ChiHjej12B11-9795</strain>
    </source>
</reference>
<reference evidence="2" key="2">
    <citation type="submission" date="2021-04" db="EMBL/GenBank/DDBJ databases">
        <authorList>
            <person name="Gilroy R."/>
        </authorList>
    </citation>
    <scope>NUCLEOTIDE SEQUENCE</scope>
    <source>
        <strain evidence="2">ChiHjej12B11-9795</strain>
    </source>
</reference>
<dbReference type="Proteomes" id="UP000823862">
    <property type="component" value="Unassembled WGS sequence"/>
</dbReference>
<sequence length="99" mass="11033">MEVIWTQEAERQLLVLAEYYRQSAGSVTASGIIQRILDAVACLADSPHVGQYLVRRGQAYRAVMVPAYGRVIYRIVGNKVVIVAVWDCRRDSSDSFKGA</sequence>
<evidence type="ECO:0000313" key="3">
    <source>
        <dbReference type="Proteomes" id="UP000823862"/>
    </source>
</evidence>
<gene>
    <name evidence="2" type="ORF">H9950_01410</name>
</gene>
<dbReference type="InterPro" id="IPR035093">
    <property type="entry name" value="RelE/ParE_toxin_dom_sf"/>
</dbReference>
<name>A0A9D2HTV6_9BACE</name>
<dbReference type="AlphaFoldDB" id="A0A9D2HTV6"/>
<dbReference type="Pfam" id="PF05016">
    <property type="entry name" value="ParE_toxin"/>
    <property type="match status" value="1"/>
</dbReference>
<organism evidence="2 3">
    <name type="scientific">Candidatus Bacteroides avicola</name>
    <dbReference type="NCBI Taxonomy" id="2838468"/>
    <lineage>
        <taxon>Bacteria</taxon>
        <taxon>Pseudomonadati</taxon>
        <taxon>Bacteroidota</taxon>
        <taxon>Bacteroidia</taxon>
        <taxon>Bacteroidales</taxon>
        <taxon>Bacteroidaceae</taxon>
        <taxon>Bacteroides</taxon>
    </lineage>
</organism>
<dbReference type="Gene3D" id="3.30.2310.20">
    <property type="entry name" value="RelE-like"/>
    <property type="match status" value="1"/>
</dbReference>
<comment type="caution">
    <text evidence="2">The sequence shown here is derived from an EMBL/GenBank/DDBJ whole genome shotgun (WGS) entry which is preliminary data.</text>
</comment>